<feature type="domain" description="Fibronectin type-III" evidence="7">
    <location>
        <begin position="894"/>
        <end position="983"/>
    </location>
</feature>
<dbReference type="Pfam" id="PF07554">
    <property type="entry name" value="FIVAR"/>
    <property type="match status" value="5"/>
</dbReference>
<dbReference type="Pfam" id="PF00754">
    <property type="entry name" value="F5_F8_type_C"/>
    <property type="match status" value="2"/>
</dbReference>
<dbReference type="Gene3D" id="2.60.40.1080">
    <property type="match status" value="1"/>
</dbReference>
<dbReference type="InterPro" id="IPR033403">
    <property type="entry name" value="DUF5110"/>
</dbReference>
<dbReference type="SUPFAM" id="SSF63446">
    <property type="entry name" value="Type I dockerin domain"/>
    <property type="match status" value="1"/>
</dbReference>
<dbReference type="Gene3D" id="2.60.40.1180">
    <property type="entry name" value="Golgi alpha-mannosidase II"/>
    <property type="match status" value="2"/>
</dbReference>
<keyword evidence="4" id="KW-0812">Transmembrane</keyword>
<dbReference type="InterPro" id="IPR003961">
    <property type="entry name" value="FN3_dom"/>
</dbReference>
<dbReference type="InterPro" id="IPR002105">
    <property type="entry name" value="Dockerin_1_rpt"/>
</dbReference>
<dbReference type="PANTHER" id="PTHR22762">
    <property type="entry name" value="ALPHA-GLUCOSIDASE"/>
    <property type="match status" value="1"/>
</dbReference>
<dbReference type="InterPro" id="IPR025887">
    <property type="entry name" value="Glyco_hydro_31_N_dom"/>
</dbReference>
<dbReference type="Pfam" id="PF17137">
    <property type="entry name" value="DUF5110"/>
    <property type="match status" value="1"/>
</dbReference>
<keyword evidence="5" id="KW-0732">Signal</keyword>
<dbReference type="InterPro" id="IPR013783">
    <property type="entry name" value="Ig-like_fold"/>
</dbReference>
<dbReference type="InterPro" id="IPR016134">
    <property type="entry name" value="Dockerin_dom"/>
</dbReference>
<evidence type="ECO:0000256" key="1">
    <source>
        <dbReference type="ARBA" id="ARBA00007806"/>
    </source>
</evidence>
<dbReference type="InterPro" id="IPR011013">
    <property type="entry name" value="Gal_mutarotase_sf_dom"/>
</dbReference>
<feature type="coiled-coil region" evidence="2">
    <location>
        <begin position="1916"/>
        <end position="1943"/>
    </location>
</feature>
<dbReference type="PROSITE" id="PS00018">
    <property type="entry name" value="EF_HAND_1"/>
    <property type="match status" value="2"/>
</dbReference>
<dbReference type="Proteomes" id="UP000823896">
    <property type="component" value="Unassembled WGS sequence"/>
</dbReference>
<evidence type="ECO:0000256" key="4">
    <source>
        <dbReference type="SAM" id="Phobius"/>
    </source>
</evidence>
<feature type="signal peptide" evidence="5">
    <location>
        <begin position="1"/>
        <end position="24"/>
    </location>
</feature>
<evidence type="ECO:0000259" key="8">
    <source>
        <dbReference type="PROSITE" id="PS51766"/>
    </source>
</evidence>
<dbReference type="PANTHER" id="PTHR22762:SF166">
    <property type="entry name" value="ALPHA-GLUCOSIDASE"/>
    <property type="match status" value="1"/>
</dbReference>
<comment type="similarity">
    <text evidence="1">Belongs to the glycosyl hydrolase 31 family.</text>
</comment>
<evidence type="ECO:0000256" key="2">
    <source>
        <dbReference type="SAM" id="Coils"/>
    </source>
</evidence>
<feature type="domain" description="Dockerin" evidence="8">
    <location>
        <begin position="1130"/>
        <end position="1199"/>
    </location>
</feature>
<dbReference type="PROSITE" id="PS50022">
    <property type="entry name" value="FA58C_3"/>
    <property type="match status" value="2"/>
</dbReference>
<comment type="caution">
    <text evidence="9">The sequence shown here is derived from an EMBL/GenBank/DDBJ whole genome shotgun (WGS) entry which is preliminary data.</text>
</comment>
<dbReference type="InterPro" id="IPR008979">
    <property type="entry name" value="Galactose-bd-like_sf"/>
</dbReference>
<evidence type="ECO:0000313" key="10">
    <source>
        <dbReference type="Proteomes" id="UP000823896"/>
    </source>
</evidence>
<dbReference type="SUPFAM" id="SSF49785">
    <property type="entry name" value="Galactose-binding domain-like"/>
    <property type="match status" value="3"/>
</dbReference>
<dbReference type="InterPro" id="IPR000322">
    <property type="entry name" value="Glyco_hydro_31_TIM"/>
</dbReference>
<dbReference type="SUPFAM" id="SSF51445">
    <property type="entry name" value="(Trans)glycosidases"/>
    <property type="match status" value="1"/>
</dbReference>
<evidence type="ECO:0000313" key="9">
    <source>
        <dbReference type="EMBL" id="HJC36467.1"/>
    </source>
</evidence>
<dbReference type="InterPro" id="IPR013780">
    <property type="entry name" value="Glyco_hydro_b"/>
</dbReference>
<keyword evidence="4" id="KW-0472">Membrane</keyword>
<evidence type="ECO:0000256" key="5">
    <source>
        <dbReference type="SAM" id="SignalP"/>
    </source>
</evidence>
<accession>A0A9D2NQ79</accession>
<dbReference type="EMBL" id="DWWM01000029">
    <property type="protein sequence ID" value="HJC36467.1"/>
    <property type="molecule type" value="Genomic_DNA"/>
</dbReference>
<dbReference type="SUPFAM" id="SSF49265">
    <property type="entry name" value="Fibronectin type III"/>
    <property type="match status" value="1"/>
</dbReference>
<dbReference type="PROSITE" id="PS51766">
    <property type="entry name" value="DOCKERIN"/>
    <property type="match status" value="1"/>
</dbReference>
<protein>
    <submittedName>
        <fullName evidence="9">Discoidin domain-containing protein</fullName>
    </submittedName>
</protein>
<proteinExistence type="inferred from homology"/>
<gene>
    <name evidence="9" type="ORF">H9702_04975</name>
</gene>
<evidence type="ECO:0000259" key="6">
    <source>
        <dbReference type="PROSITE" id="PS50022"/>
    </source>
</evidence>
<dbReference type="Gene3D" id="2.60.40.10">
    <property type="entry name" value="Immunoglobulins"/>
    <property type="match status" value="1"/>
</dbReference>
<dbReference type="GO" id="GO:0004553">
    <property type="term" value="F:hydrolase activity, hydrolyzing O-glycosyl compounds"/>
    <property type="evidence" value="ECO:0007669"/>
    <property type="project" value="InterPro"/>
</dbReference>
<dbReference type="Gene3D" id="1.20.1270.90">
    <property type="entry name" value="AF1782-like"/>
    <property type="match status" value="4"/>
</dbReference>
<reference evidence="9" key="1">
    <citation type="journal article" date="2021" name="PeerJ">
        <title>Extensive microbial diversity within the chicken gut microbiome revealed by metagenomics and culture.</title>
        <authorList>
            <person name="Gilroy R."/>
            <person name="Ravi A."/>
            <person name="Getino M."/>
            <person name="Pursley I."/>
            <person name="Horton D.L."/>
            <person name="Alikhan N.F."/>
            <person name="Baker D."/>
            <person name="Gharbi K."/>
            <person name="Hall N."/>
            <person name="Watson M."/>
            <person name="Adriaenssens E.M."/>
            <person name="Foster-Nyarko E."/>
            <person name="Jarju S."/>
            <person name="Secka A."/>
            <person name="Antonio M."/>
            <person name="Oren A."/>
            <person name="Chaudhuri R.R."/>
            <person name="La Ragione R."/>
            <person name="Hildebrand F."/>
            <person name="Pallen M.J."/>
        </authorList>
    </citation>
    <scope>NUCLEOTIDE SEQUENCE</scope>
    <source>
        <strain evidence="9">CHK187-11901</strain>
    </source>
</reference>
<sequence length="2222" mass="241979">MKKVLMSGLSVLMAVSMFNIPARAQENRAADGVTTLGTIESMDDIQVSDNVVDISTSNAGEKIKITFVSDTIFRLNVEPEGKFVEEPETARDDYVAKMLVKPISEYEGVVPNVSETDTDYVIGTDKVELAISKADSRMRMINAQTDEVVWSEKAPLQYGNGKTTQTLNEGEDEYFFGGGFQNGYFSHKNQKLQINIVATSGNWGDGMVSSPTPFYMSTNGYGVMRYTWRNGVYDFGYDDPTTTTTMHNEERFDGIYFLGDIPSVLDQYTDLTGKPVMLPEYSYYLGHANCYNRDYWVEDPNGKYEINGVRYTEKGSSNPGGNAFLETLNDTPVSARTVLDWYQQEDMPLGWFLPNDGYGCGYGQDDTDSTPDTADAEAIDINVNNLKRFTDYANSKGVEVGLWTQSDLKPTLYDNEGKVIAPHLRRDVEKEVNIGGVRAIKTDVAWVGSGFSMALNSVKTAADTIEEAQYRPFVVSLFGWNGTQRYATIWSGDQKGGLWEYIRFHIPSYIGAGLSGIPYVGSDMDGIYGGDAPIIQTRDYQWKAFTPVMIDMDGWGSTVKNPAANGGIYASINRMYLKLKAQMLPYNYSNTYEANQTGMPLIRAMLLEYPEDPNAYTTMTQYQYMWGENLLIAPIYQDTASDDQGNDIRNDIYLPDEDQVWIDYFTGEQYQGGRVINGFDAPVWKTPVFVKNGAIIPMAEENNSPAGVKGASPRIFEVWPSGETDFTLFEDDGYSTDYYNGAYALTNITSNAPKSGSGTATIHVDAADTNGQDYAEVTKFDKERETQFVVNVQERPESISAEVGGKAVEFKEVGSETEFNEAEGNVYFYNEAPNLNKYNLEGEAFADTKIITTPKLYVKIAANDVSANAIDLTIEGFNNTMAPKDDGSTAAPAVPEGLHAVEEGIQDTSLQLQWNPVEGENGASYYELRVNGENGYVLSNLEDTTFVHGNLTQATEYTYEVRAVNTAGKSAWSEPISVSTQLDRYRNVVPDFSLTSPSANDGTTTNLTNRDMNDMWFSKFDNNNAEVAKGEKYFYFDLKEVYQMDKLELYGVTGYTSGNITNATIETSIDGIHYTTLLDHANVTWTDKNLRAEIDLKGASMRYMRMTVHQPYDSWLALSEVMPYKVDGSKPAPMGDVNGDRQIDEGDMTFMSNYVGVNSASTTWVQVSQADFNGNGLIDGFDLAFVAANVYGQGSSSQDVAGSIVAIPSKNHLKAGEEFTIDIYGNGFNDVNSLSFQLEDVNNHFTINNRAESADALDGMIVYPMNYGSRVTLAATNRGGSGAKLNGNMKIATIKAAAKVDTVFDMELTNAIIVGPGLSEASAIAAVVDPDTEMPAVDDQTRLLVNRKDFTLSSSTPDKFQSGYGLENIADGSLATVSELKWNAGAECPLNWTFNLSGEKEISSMIVYKRPNGNGSLKKIEMIAYHNGEEVARELKDNIENGAESVEFTLPENTMVDKVEFNALDSHQASDSTKYMTLREIELYGRNNSVVTGIEADDSNVYTMDYDTSMIYRANVLPATALNRQYTVTSSDPDLIRVSRIQDESGNISYLLTAAESGEEGAKVTITAKAVAGDFSVSKEITLGGGSTQPEYGKLPESMMSASASSECPDGYENHGKAYDVLDNDASTYWHSDWTVDGHTLPQWVMITLDQPSTISQMDVLPRDSGNGSITDYEIYVSETGEDDSFVLAAKGTWDGGTDLETVKFDEPFKNITAVKLVALGSRHSSDANNVAAVAEIDLYGKVGASEITKDALNEAIAAAEKISADEYTTSSWNTLQQALTAAKDVAVDDSADQETIDAAAAALNSAVEALQVKASQPSLDALQNMVEKAEALEGYTEEELKDVNAAVAAAKALIEDPDDASSAAVVAVTLQLSEAISDLSALPSIDALRKDLQDSIDFVKENILNDTEGLRPGKVQALKDAVKAAEDVLKDADASREELIAASKAITKAAHELWEIVSKAELNALIEAAKGYAEEEYTEESFAALSKALEVAKATAIDEDASVDEVTQAITGLATAIAGLEKVTLDTSALEYEIDLAEEMLADIDSYIPSTVEGLKEKLDDAKNALKTATDQTQIDEATRILREARLSARTKADKSALEAAIDAANSFDLSLYTADSAKDVKTALKKAEAMMSKEDATQEEVNATVAALNAAVNKLVKEEVNAPDVQDPSIKDPAQGADQSVNAVPDKTNTAAQSGMSAMFAVMLAAGAGAALLALRKKRS</sequence>
<organism evidence="9 10">
    <name type="scientific">Candidatus Merdibacter merdavium</name>
    <dbReference type="NCBI Taxonomy" id="2838692"/>
    <lineage>
        <taxon>Bacteria</taxon>
        <taxon>Bacillati</taxon>
        <taxon>Bacillota</taxon>
        <taxon>Erysipelotrichia</taxon>
        <taxon>Erysipelotrichales</taxon>
        <taxon>Erysipelotrichaceae</taxon>
        <taxon>Merdibacter</taxon>
    </lineage>
</organism>
<dbReference type="Pfam" id="PF01055">
    <property type="entry name" value="Glyco_hydro_31_2nd"/>
    <property type="match status" value="1"/>
</dbReference>
<dbReference type="SMART" id="SM00060">
    <property type="entry name" value="FN3"/>
    <property type="match status" value="1"/>
</dbReference>
<dbReference type="GO" id="GO:0000272">
    <property type="term" value="P:polysaccharide catabolic process"/>
    <property type="evidence" value="ECO:0007669"/>
    <property type="project" value="InterPro"/>
</dbReference>
<dbReference type="InterPro" id="IPR000421">
    <property type="entry name" value="FA58C"/>
</dbReference>
<dbReference type="Pfam" id="PF13802">
    <property type="entry name" value="Gal_mutarotas_2"/>
    <property type="match status" value="1"/>
</dbReference>
<keyword evidence="2" id="KW-0175">Coiled coil</keyword>
<dbReference type="InterPro" id="IPR036439">
    <property type="entry name" value="Dockerin_dom_sf"/>
</dbReference>
<dbReference type="Gene3D" id="3.20.20.80">
    <property type="entry name" value="Glycosidases"/>
    <property type="match status" value="1"/>
</dbReference>
<dbReference type="Gene3D" id="2.60.40.1760">
    <property type="entry name" value="glycosyl hydrolase (family 31)"/>
    <property type="match status" value="1"/>
</dbReference>
<keyword evidence="4" id="KW-1133">Transmembrane helix</keyword>
<reference evidence="9" key="2">
    <citation type="submission" date="2021-04" db="EMBL/GenBank/DDBJ databases">
        <authorList>
            <person name="Gilroy R."/>
        </authorList>
    </citation>
    <scope>NUCLEOTIDE SEQUENCE</scope>
    <source>
        <strain evidence="9">CHK187-11901</strain>
    </source>
</reference>
<dbReference type="InterPro" id="IPR036116">
    <property type="entry name" value="FN3_sf"/>
</dbReference>
<dbReference type="Gene3D" id="2.60.120.260">
    <property type="entry name" value="Galactose-binding domain-like"/>
    <property type="match status" value="3"/>
</dbReference>
<dbReference type="Gene3D" id="1.10.1330.10">
    <property type="entry name" value="Dockerin domain"/>
    <property type="match status" value="1"/>
</dbReference>
<name>A0A9D2NQ79_9FIRM</name>
<dbReference type="InterPro" id="IPR048395">
    <property type="entry name" value="Glyco_hydro_31_C"/>
</dbReference>
<dbReference type="CDD" id="cd14752">
    <property type="entry name" value="GH31_N"/>
    <property type="match status" value="1"/>
</dbReference>
<feature type="domain" description="F5/8 type C" evidence="6">
    <location>
        <begin position="977"/>
        <end position="1129"/>
    </location>
</feature>
<feature type="domain" description="F5/8 type C" evidence="6">
    <location>
        <begin position="1578"/>
        <end position="1742"/>
    </location>
</feature>
<evidence type="ECO:0000256" key="3">
    <source>
        <dbReference type="SAM" id="MobiDB-lite"/>
    </source>
</evidence>
<dbReference type="SUPFAM" id="SSF51011">
    <property type="entry name" value="Glycosyl hydrolase domain"/>
    <property type="match status" value="1"/>
</dbReference>
<dbReference type="CDD" id="cd00063">
    <property type="entry name" value="FN3"/>
    <property type="match status" value="1"/>
</dbReference>
<dbReference type="SUPFAM" id="SSF74650">
    <property type="entry name" value="Galactose mutarotase-like"/>
    <property type="match status" value="1"/>
</dbReference>
<dbReference type="InterPro" id="IPR018247">
    <property type="entry name" value="EF_Hand_1_Ca_BS"/>
</dbReference>
<dbReference type="InterPro" id="IPR017853">
    <property type="entry name" value="GH"/>
</dbReference>
<dbReference type="PROSITE" id="PS50853">
    <property type="entry name" value="FN3"/>
    <property type="match status" value="1"/>
</dbReference>
<dbReference type="Pfam" id="PF00041">
    <property type="entry name" value="fn3"/>
    <property type="match status" value="1"/>
</dbReference>
<dbReference type="Pfam" id="PF00404">
    <property type="entry name" value="Dockerin_1"/>
    <property type="match status" value="1"/>
</dbReference>
<feature type="transmembrane region" description="Helical" evidence="4">
    <location>
        <begin position="2197"/>
        <end position="2217"/>
    </location>
</feature>
<dbReference type="Pfam" id="PF21365">
    <property type="entry name" value="Glyco_hydro_31_3rd"/>
    <property type="match status" value="1"/>
</dbReference>
<dbReference type="GO" id="GO:0030246">
    <property type="term" value="F:carbohydrate binding"/>
    <property type="evidence" value="ECO:0007669"/>
    <property type="project" value="InterPro"/>
</dbReference>
<evidence type="ECO:0000259" key="7">
    <source>
        <dbReference type="PROSITE" id="PS50853"/>
    </source>
</evidence>
<feature type="region of interest" description="Disordered" evidence="3">
    <location>
        <begin position="2165"/>
        <end position="2185"/>
    </location>
</feature>
<feature type="chain" id="PRO_5039125126" evidence="5">
    <location>
        <begin position="25"/>
        <end position="2222"/>
    </location>
</feature>